<organism evidence="1 2">
    <name type="scientific">Anopheles arabiensis</name>
    <name type="common">Mosquito</name>
    <dbReference type="NCBI Taxonomy" id="7173"/>
    <lineage>
        <taxon>Eukaryota</taxon>
        <taxon>Metazoa</taxon>
        <taxon>Ecdysozoa</taxon>
        <taxon>Arthropoda</taxon>
        <taxon>Hexapoda</taxon>
        <taxon>Insecta</taxon>
        <taxon>Pterygota</taxon>
        <taxon>Neoptera</taxon>
        <taxon>Endopterygota</taxon>
        <taxon>Diptera</taxon>
        <taxon>Nematocera</taxon>
        <taxon>Culicoidea</taxon>
        <taxon>Culicidae</taxon>
        <taxon>Anophelinae</taxon>
        <taxon>Anopheles</taxon>
    </lineage>
</organism>
<dbReference type="AlphaFoldDB" id="A0A453YKD7"/>
<dbReference type="VEuPathDB" id="VectorBase:AARA018018"/>
<keyword evidence="2" id="KW-1185">Reference proteome</keyword>
<proteinExistence type="predicted"/>
<dbReference type="Proteomes" id="UP000075840">
    <property type="component" value="Unassembled WGS sequence"/>
</dbReference>
<protein>
    <submittedName>
        <fullName evidence="1">Uncharacterized protein</fullName>
    </submittedName>
</protein>
<evidence type="ECO:0000313" key="2">
    <source>
        <dbReference type="Proteomes" id="UP000075840"/>
    </source>
</evidence>
<evidence type="ECO:0000313" key="1">
    <source>
        <dbReference type="EnsemblMetazoa" id="AARA018018-PA"/>
    </source>
</evidence>
<sequence>MAPVRLEVERVIEIKCDFATVCVGVSVGRKMLLNNYSTGDWKT</sequence>
<dbReference type="EMBL" id="APCN01000199">
    <property type="status" value="NOT_ANNOTATED_CDS"/>
    <property type="molecule type" value="Genomic_DNA"/>
</dbReference>
<name>A0A453YKD7_ANOAR</name>
<reference evidence="1" key="1">
    <citation type="submission" date="2022-08" db="UniProtKB">
        <authorList>
            <consortium name="EnsemblMetazoa"/>
        </authorList>
    </citation>
    <scope>IDENTIFICATION</scope>
    <source>
        <strain evidence="1">Dongola</strain>
    </source>
</reference>
<dbReference type="EnsemblMetazoa" id="AARA018018-RA">
    <property type="protein sequence ID" value="AARA018018-PA"/>
    <property type="gene ID" value="AARA018018"/>
</dbReference>
<accession>A0A453YKD7</accession>